<evidence type="ECO:0000256" key="4">
    <source>
        <dbReference type="ARBA" id="ARBA00022833"/>
    </source>
</evidence>
<dbReference type="PIRSF" id="PIRSF000099">
    <property type="entry name" value="Histidinol_dh"/>
    <property type="match status" value="1"/>
</dbReference>
<dbReference type="GO" id="GO:0051287">
    <property type="term" value="F:NAD binding"/>
    <property type="evidence" value="ECO:0007669"/>
    <property type="project" value="InterPro"/>
</dbReference>
<protein>
    <submittedName>
        <fullName evidence="6">Unannotated protein</fullName>
    </submittedName>
</protein>
<dbReference type="Pfam" id="PF00815">
    <property type="entry name" value="Histidinol_dh"/>
    <property type="match status" value="1"/>
</dbReference>
<dbReference type="Gene3D" id="3.40.50.1980">
    <property type="entry name" value="Nitrogenase molybdenum iron protein domain"/>
    <property type="match status" value="2"/>
</dbReference>
<proteinExistence type="inferred from homology"/>
<dbReference type="InterPro" id="IPR001692">
    <property type="entry name" value="Histidinol_DH_CS"/>
</dbReference>
<dbReference type="FunFam" id="3.40.50.1980:FF:000026">
    <property type="entry name" value="Histidinol dehydrogenase"/>
    <property type="match status" value="1"/>
</dbReference>
<dbReference type="Gene3D" id="1.20.5.1300">
    <property type="match status" value="1"/>
</dbReference>
<accession>A0A6J6KAZ2</accession>
<dbReference type="CDD" id="cd06572">
    <property type="entry name" value="Histidinol_dh"/>
    <property type="match status" value="1"/>
</dbReference>
<dbReference type="PANTHER" id="PTHR21256:SF2">
    <property type="entry name" value="HISTIDINE BIOSYNTHESIS TRIFUNCTIONAL PROTEIN"/>
    <property type="match status" value="1"/>
</dbReference>
<sequence length="430" mass="44787">MLRRIDIRGDAVDLASALPNSVSSGAAPEVLESVRSIISDVCERGDAALLEYTQRFDGVSLESVAVSPDLVKAAWEATSPELQGALSFAADQIRGYHEAQVSDVEHAAWGADGISVAEMIRPVARAGLYVPGGRGAYPSTVLMTAIPAAVAGVDQIILCVPPAADGSLPQATLAAAALCEIDEIYSVGGAQAIAAMAYGTESIKAVDVIVGPGNQYVSLAKGEVSGDVGIDSMAGPSELVVIADESTPAEFIALDLMAQAEHGPDGTAVVISWSEEVLEAVNSALSRLVKDAPRRKDIESNFANGGASVLVSDWEQAIEVSNFIAPEHLELCVANPEELLKSVNCAGAVFCGPWAPAVVGDYISGANHVLPTGRSARFASALRVDTFRKHIHVVRVERSGLERVAPFVAALTEAEGLFAHGEAVARRVTQ</sequence>
<dbReference type="InterPro" id="IPR012131">
    <property type="entry name" value="Hstdl_DH"/>
</dbReference>
<reference evidence="6" key="1">
    <citation type="submission" date="2020-05" db="EMBL/GenBank/DDBJ databases">
        <authorList>
            <person name="Chiriac C."/>
            <person name="Salcher M."/>
            <person name="Ghai R."/>
            <person name="Kavagutti S V."/>
        </authorList>
    </citation>
    <scope>NUCLEOTIDE SEQUENCE</scope>
</reference>
<dbReference type="GO" id="GO:0004399">
    <property type="term" value="F:histidinol dehydrogenase activity"/>
    <property type="evidence" value="ECO:0007669"/>
    <property type="project" value="InterPro"/>
</dbReference>
<evidence type="ECO:0000313" key="6">
    <source>
        <dbReference type="EMBL" id="CAB4646168.1"/>
    </source>
</evidence>
<dbReference type="EMBL" id="CAEZWM010000006">
    <property type="protein sequence ID" value="CAB4646168.1"/>
    <property type="molecule type" value="Genomic_DNA"/>
</dbReference>
<evidence type="ECO:0000256" key="5">
    <source>
        <dbReference type="ARBA" id="ARBA00023002"/>
    </source>
</evidence>
<name>A0A6J6KAZ2_9ZZZZ</name>
<keyword evidence="4" id="KW-0862">Zinc</keyword>
<keyword evidence="3" id="KW-0479">Metal-binding</keyword>
<dbReference type="InterPro" id="IPR016161">
    <property type="entry name" value="Ald_DH/histidinol_DH"/>
</dbReference>
<dbReference type="SUPFAM" id="SSF53720">
    <property type="entry name" value="ALDH-like"/>
    <property type="match status" value="1"/>
</dbReference>
<comment type="similarity">
    <text evidence="2">Belongs to the histidinol dehydrogenase family.</text>
</comment>
<evidence type="ECO:0000256" key="1">
    <source>
        <dbReference type="ARBA" id="ARBA00001947"/>
    </source>
</evidence>
<gene>
    <name evidence="6" type="ORF">UFOPK2242_00134</name>
</gene>
<dbReference type="NCBIfam" id="TIGR00069">
    <property type="entry name" value="hisD"/>
    <property type="match status" value="1"/>
</dbReference>
<evidence type="ECO:0000256" key="2">
    <source>
        <dbReference type="ARBA" id="ARBA00010178"/>
    </source>
</evidence>
<dbReference type="PRINTS" id="PR00083">
    <property type="entry name" value="HOLDHDRGNASE"/>
</dbReference>
<dbReference type="PANTHER" id="PTHR21256">
    <property type="entry name" value="HISTIDINOL DEHYDROGENASE HDH"/>
    <property type="match status" value="1"/>
</dbReference>
<dbReference type="GO" id="GO:0005737">
    <property type="term" value="C:cytoplasm"/>
    <property type="evidence" value="ECO:0007669"/>
    <property type="project" value="TreeGrafter"/>
</dbReference>
<dbReference type="AlphaFoldDB" id="A0A6J6KAZ2"/>
<organism evidence="6">
    <name type="scientific">freshwater metagenome</name>
    <dbReference type="NCBI Taxonomy" id="449393"/>
    <lineage>
        <taxon>unclassified sequences</taxon>
        <taxon>metagenomes</taxon>
        <taxon>ecological metagenomes</taxon>
    </lineage>
</organism>
<dbReference type="InterPro" id="IPR022695">
    <property type="entry name" value="Histidinol_DH_monofunct"/>
</dbReference>
<dbReference type="GO" id="GO:0000105">
    <property type="term" value="P:L-histidine biosynthetic process"/>
    <property type="evidence" value="ECO:0007669"/>
    <property type="project" value="InterPro"/>
</dbReference>
<keyword evidence="5" id="KW-0560">Oxidoreductase</keyword>
<dbReference type="GO" id="GO:0046872">
    <property type="term" value="F:metal ion binding"/>
    <property type="evidence" value="ECO:0007669"/>
    <property type="project" value="UniProtKB-KW"/>
</dbReference>
<dbReference type="HAMAP" id="MF_01024">
    <property type="entry name" value="HisD"/>
    <property type="match status" value="1"/>
</dbReference>
<dbReference type="FunFam" id="3.40.50.1980:FF:000001">
    <property type="entry name" value="Histidinol dehydrogenase"/>
    <property type="match status" value="1"/>
</dbReference>
<comment type="cofactor">
    <cofactor evidence="1">
        <name>Zn(2+)</name>
        <dbReference type="ChEBI" id="CHEBI:29105"/>
    </cofactor>
</comment>
<dbReference type="PROSITE" id="PS00611">
    <property type="entry name" value="HISOL_DEHYDROGENASE"/>
    <property type="match status" value="1"/>
</dbReference>
<evidence type="ECO:0000256" key="3">
    <source>
        <dbReference type="ARBA" id="ARBA00022723"/>
    </source>
</evidence>